<dbReference type="Pfam" id="PF13639">
    <property type="entry name" value="zf-RING_2"/>
    <property type="match status" value="1"/>
</dbReference>
<keyword evidence="1" id="KW-0863">Zinc-finger</keyword>
<accession>A0A9N8DTT7</accession>
<dbReference type="InterPro" id="IPR001841">
    <property type="entry name" value="Znf_RING"/>
</dbReference>
<dbReference type="CDD" id="cd16448">
    <property type="entry name" value="RING-H2"/>
    <property type="match status" value="1"/>
</dbReference>
<dbReference type="SUPFAM" id="SSF57850">
    <property type="entry name" value="RING/U-box"/>
    <property type="match status" value="1"/>
</dbReference>
<dbReference type="GO" id="GO:0008270">
    <property type="term" value="F:zinc ion binding"/>
    <property type="evidence" value="ECO:0007669"/>
    <property type="project" value="UniProtKB-KW"/>
</dbReference>
<evidence type="ECO:0000313" key="6">
    <source>
        <dbReference type="Proteomes" id="UP001153069"/>
    </source>
</evidence>
<evidence type="ECO:0000259" key="4">
    <source>
        <dbReference type="PROSITE" id="PS50089"/>
    </source>
</evidence>
<keyword evidence="6" id="KW-1185">Reference proteome</keyword>
<evidence type="ECO:0000256" key="2">
    <source>
        <dbReference type="SAM" id="MobiDB-lite"/>
    </source>
</evidence>
<reference evidence="5" key="1">
    <citation type="submission" date="2020-06" db="EMBL/GenBank/DDBJ databases">
        <authorList>
            <consortium name="Plant Systems Biology data submission"/>
        </authorList>
    </citation>
    <scope>NUCLEOTIDE SEQUENCE</scope>
    <source>
        <strain evidence="5">D6</strain>
    </source>
</reference>
<protein>
    <recommendedName>
        <fullName evidence="4">RING-type domain-containing protein</fullName>
    </recommendedName>
</protein>
<feature type="compositionally biased region" description="Polar residues" evidence="2">
    <location>
        <begin position="195"/>
        <end position="208"/>
    </location>
</feature>
<feature type="compositionally biased region" description="Polar residues" evidence="2">
    <location>
        <begin position="214"/>
        <end position="223"/>
    </location>
</feature>
<evidence type="ECO:0000256" key="3">
    <source>
        <dbReference type="SAM" id="Phobius"/>
    </source>
</evidence>
<dbReference type="Proteomes" id="UP001153069">
    <property type="component" value="Unassembled WGS sequence"/>
</dbReference>
<feature type="transmembrane region" description="Helical" evidence="3">
    <location>
        <begin position="31"/>
        <end position="54"/>
    </location>
</feature>
<name>A0A9N8DTT7_9STRA</name>
<feature type="region of interest" description="Disordered" evidence="2">
    <location>
        <begin position="195"/>
        <end position="223"/>
    </location>
</feature>
<dbReference type="OrthoDB" id="8062037at2759"/>
<feature type="region of interest" description="Disordered" evidence="2">
    <location>
        <begin position="89"/>
        <end position="115"/>
    </location>
</feature>
<dbReference type="InterPro" id="IPR013083">
    <property type="entry name" value="Znf_RING/FYVE/PHD"/>
</dbReference>
<dbReference type="EMBL" id="CAICTM010000365">
    <property type="protein sequence ID" value="CAB9508908.1"/>
    <property type="molecule type" value="Genomic_DNA"/>
</dbReference>
<evidence type="ECO:0000256" key="1">
    <source>
        <dbReference type="PROSITE-ProRule" id="PRU00175"/>
    </source>
</evidence>
<comment type="caution">
    <text evidence="5">The sequence shown here is derived from an EMBL/GenBank/DDBJ whole genome shotgun (WGS) entry which is preliminary data.</text>
</comment>
<dbReference type="Gene3D" id="3.30.40.10">
    <property type="entry name" value="Zinc/RING finger domain, C3HC4 (zinc finger)"/>
    <property type="match status" value="1"/>
</dbReference>
<gene>
    <name evidence="5" type="ORF">SEMRO_366_G127550.1</name>
</gene>
<keyword evidence="1" id="KW-0862">Zinc</keyword>
<organism evidence="5 6">
    <name type="scientific">Seminavis robusta</name>
    <dbReference type="NCBI Taxonomy" id="568900"/>
    <lineage>
        <taxon>Eukaryota</taxon>
        <taxon>Sar</taxon>
        <taxon>Stramenopiles</taxon>
        <taxon>Ochrophyta</taxon>
        <taxon>Bacillariophyta</taxon>
        <taxon>Bacillariophyceae</taxon>
        <taxon>Bacillariophycidae</taxon>
        <taxon>Naviculales</taxon>
        <taxon>Naviculaceae</taxon>
        <taxon>Seminavis</taxon>
    </lineage>
</organism>
<keyword evidence="3" id="KW-0472">Membrane</keyword>
<keyword evidence="3" id="KW-1133">Transmembrane helix</keyword>
<dbReference type="AlphaFoldDB" id="A0A9N8DTT7"/>
<keyword evidence="3" id="KW-0812">Transmembrane</keyword>
<sequence>MSDDSSNDDDFWDKITATMGLEEESKDKMPLPLFMIILAVVATCCCGTVFYLSLRHEREKEQKRIDRKVNRGKMLTKCLQPRKWDSDASTYADTESASDMATLDDDPHPISSRSLNNSHQHNVVFVMNNHKGKGFDQCQICEQPYSQQCTILQSNNHNCGHIFHKECMEKWLNYEHLCPICLNVFALQDPTLKQNRFSSNQSGKTPVSSAPRRNITTSSTSHQAVVQHNITPAPPMPSLVELPDDAFSTIDV</sequence>
<proteinExistence type="predicted"/>
<evidence type="ECO:0000313" key="5">
    <source>
        <dbReference type="EMBL" id="CAB9508908.1"/>
    </source>
</evidence>
<dbReference type="PROSITE" id="PS50089">
    <property type="entry name" value="ZF_RING_2"/>
    <property type="match status" value="1"/>
</dbReference>
<feature type="compositionally biased region" description="Polar residues" evidence="2">
    <location>
        <begin position="89"/>
        <end position="99"/>
    </location>
</feature>
<feature type="domain" description="RING-type" evidence="4">
    <location>
        <begin position="138"/>
        <end position="181"/>
    </location>
</feature>
<keyword evidence="1" id="KW-0479">Metal-binding</keyword>